<dbReference type="GO" id="GO:0016791">
    <property type="term" value="F:phosphatase activity"/>
    <property type="evidence" value="ECO:0007669"/>
    <property type="project" value="UniProtKB-ARBA"/>
</dbReference>
<feature type="binding site" evidence="6">
    <location>
        <position position="237"/>
    </location>
    <ligand>
        <name>Mg(2+)</name>
        <dbReference type="ChEBI" id="CHEBI:18420"/>
        <label>1</label>
        <note>catalytic</note>
    </ligand>
</feature>
<keyword evidence="3 6" id="KW-0479">Metal-binding</keyword>
<name>A0A101RRG7_9ACTN</name>
<evidence type="ECO:0000256" key="4">
    <source>
        <dbReference type="ARBA" id="ARBA00022801"/>
    </source>
</evidence>
<dbReference type="PRINTS" id="PR00377">
    <property type="entry name" value="IMPHPHTASES"/>
</dbReference>
<dbReference type="GO" id="GO:0000105">
    <property type="term" value="P:L-histidine biosynthetic process"/>
    <property type="evidence" value="ECO:0007669"/>
    <property type="project" value="TreeGrafter"/>
</dbReference>
<feature type="binding site" evidence="6">
    <location>
        <position position="83"/>
    </location>
    <ligand>
        <name>Mg(2+)</name>
        <dbReference type="ChEBI" id="CHEBI:18420"/>
        <label>1</label>
        <note>catalytic</note>
    </ligand>
</feature>
<dbReference type="AlphaFoldDB" id="A0A101RRG7"/>
<evidence type="ECO:0000256" key="3">
    <source>
        <dbReference type="ARBA" id="ARBA00022723"/>
    </source>
</evidence>
<feature type="binding site" evidence="6">
    <location>
        <position position="68"/>
    </location>
    <ligand>
        <name>Mg(2+)</name>
        <dbReference type="ChEBI" id="CHEBI:18420"/>
        <label>1</label>
        <note>catalytic</note>
    </ligand>
</feature>
<comment type="similarity">
    <text evidence="2">Belongs to the inositol monophosphatase superfamily.</text>
</comment>
<evidence type="ECO:0000313" key="8">
    <source>
        <dbReference type="Proteomes" id="UP000053669"/>
    </source>
</evidence>
<dbReference type="InterPro" id="IPR000760">
    <property type="entry name" value="Inositol_monophosphatase-like"/>
</dbReference>
<dbReference type="SUPFAM" id="SSF56655">
    <property type="entry name" value="Carbohydrate phosphatase"/>
    <property type="match status" value="1"/>
</dbReference>
<evidence type="ECO:0000256" key="5">
    <source>
        <dbReference type="ARBA" id="ARBA00022842"/>
    </source>
</evidence>
<dbReference type="EMBL" id="LMWU01000045">
    <property type="protein sequence ID" value="KUN60425.1"/>
    <property type="molecule type" value="Genomic_DNA"/>
</dbReference>
<comment type="caution">
    <text evidence="7">The sequence shown here is derived from an EMBL/GenBank/DDBJ whole genome shotgun (WGS) entry which is preliminary data.</text>
</comment>
<dbReference type="Proteomes" id="UP000053669">
    <property type="component" value="Unassembled WGS sequence"/>
</dbReference>
<keyword evidence="5 6" id="KW-0460">Magnesium</keyword>
<sequence length="285" mass="30220">MMNPADLELAHCLADQADAIARSYFSTAAFGARTKSDGSPVTYADREIETVLRTLIRQEHPEDAFIGEEFGAHGHGRRRWIIDAIDGTASFLAGEPEWSTLIAVEEDGRVTLGMVSAPALGRRWWARPDSGSWTGPCPSEPAVPAHRLVLTDGASVHNAAVGIWPPPSRLNQQEHIVAAKLAGGVSQVRPLLDWTAADPTAPDPRKPSAGSGTCHGALLVAAGQLDAFLLLGAGPWDIAPLIPIVQEAGGTFSHLTGQYRTDTGAALFARPRLHQQLLDIAGAAD</sequence>
<dbReference type="Pfam" id="PF00459">
    <property type="entry name" value="Inositol_P"/>
    <property type="match status" value="1"/>
</dbReference>
<comment type="cofactor">
    <cofactor evidence="1 6">
        <name>Mg(2+)</name>
        <dbReference type="ChEBI" id="CHEBI:18420"/>
    </cofactor>
</comment>
<evidence type="ECO:0000256" key="6">
    <source>
        <dbReference type="PIRSR" id="PIRSR600760-2"/>
    </source>
</evidence>
<dbReference type="InterPro" id="IPR051090">
    <property type="entry name" value="Inositol_monoP_superfamily"/>
</dbReference>
<organism evidence="7 8">
    <name type="scientific">Streptomyces canus</name>
    <dbReference type="NCBI Taxonomy" id="58343"/>
    <lineage>
        <taxon>Bacteria</taxon>
        <taxon>Bacillati</taxon>
        <taxon>Actinomycetota</taxon>
        <taxon>Actinomycetes</taxon>
        <taxon>Kitasatosporales</taxon>
        <taxon>Streptomycetaceae</taxon>
        <taxon>Streptomyces</taxon>
        <taxon>Streptomyces aurantiacus group</taxon>
    </lineage>
</organism>
<evidence type="ECO:0000256" key="2">
    <source>
        <dbReference type="ARBA" id="ARBA00009759"/>
    </source>
</evidence>
<dbReference type="PANTHER" id="PTHR43200:SF6">
    <property type="entry name" value="3'(2'),5'-BISPHOSPHATE NUCLEOTIDASE"/>
    <property type="match status" value="1"/>
</dbReference>
<reference evidence="7 8" key="1">
    <citation type="submission" date="2015-10" db="EMBL/GenBank/DDBJ databases">
        <title>Draft genome sequence of Streptomyces canus DSM 40017, type strain for the species Streptomyces canus.</title>
        <authorList>
            <person name="Ruckert C."/>
            <person name="Winkler A."/>
            <person name="Kalinowski J."/>
            <person name="Kampfer P."/>
            <person name="Glaeser S."/>
        </authorList>
    </citation>
    <scope>NUCLEOTIDE SEQUENCE [LARGE SCALE GENOMIC DNA]</scope>
    <source>
        <strain evidence="7 8">DSM 40017</strain>
    </source>
</reference>
<keyword evidence="4" id="KW-0378">Hydrolase</keyword>
<dbReference type="GO" id="GO:0046872">
    <property type="term" value="F:metal ion binding"/>
    <property type="evidence" value="ECO:0007669"/>
    <property type="project" value="UniProtKB-KW"/>
</dbReference>
<evidence type="ECO:0000256" key="1">
    <source>
        <dbReference type="ARBA" id="ARBA00001946"/>
    </source>
</evidence>
<feature type="binding site" evidence="6">
    <location>
        <position position="86"/>
    </location>
    <ligand>
        <name>Mg(2+)</name>
        <dbReference type="ChEBI" id="CHEBI:18420"/>
        <label>1</label>
        <note>catalytic</note>
    </ligand>
</feature>
<dbReference type="Gene3D" id="3.40.190.80">
    <property type="match status" value="1"/>
</dbReference>
<dbReference type="Gene3D" id="3.30.540.10">
    <property type="entry name" value="Fructose-1,6-Bisphosphatase, subunit A, domain 1"/>
    <property type="match status" value="1"/>
</dbReference>
<accession>A0A101RRG7</accession>
<proteinExistence type="inferred from homology"/>
<protein>
    <submittedName>
        <fullName evidence="7">Inositol monophosphatase</fullName>
    </submittedName>
</protein>
<gene>
    <name evidence="7" type="ORF">AQJ46_38135</name>
</gene>
<evidence type="ECO:0000313" key="7">
    <source>
        <dbReference type="EMBL" id="KUN60425.1"/>
    </source>
</evidence>
<feature type="binding site" evidence="6">
    <location>
        <position position="85"/>
    </location>
    <ligand>
        <name>Mg(2+)</name>
        <dbReference type="ChEBI" id="CHEBI:18420"/>
        <label>1</label>
        <note>catalytic</note>
    </ligand>
</feature>
<dbReference type="STRING" id="58343.AQJ46_38135"/>
<dbReference type="PANTHER" id="PTHR43200">
    <property type="entry name" value="PHOSPHATASE"/>
    <property type="match status" value="1"/>
</dbReference>